<keyword evidence="5" id="KW-0677">Repeat</keyword>
<keyword evidence="4" id="KW-0853">WD repeat</keyword>
<organism evidence="9 10">
    <name type="scientific">Intoshia linei</name>
    <dbReference type="NCBI Taxonomy" id="1819745"/>
    <lineage>
        <taxon>Eukaryota</taxon>
        <taxon>Metazoa</taxon>
        <taxon>Spiralia</taxon>
        <taxon>Lophotrochozoa</taxon>
        <taxon>Mesozoa</taxon>
        <taxon>Orthonectida</taxon>
        <taxon>Rhopaluridae</taxon>
        <taxon>Intoshia</taxon>
    </lineage>
</organism>
<evidence type="ECO:0000313" key="9">
    <source>
        <dbReference type="EMBL" id="OAF66712.1"/>
    </source>
</evidence>
<evidence type="ECO:0000256" key="4">
    <source>
        <dbReference type="ARBA" id="ARBA00022574"/>
    </source>
</evidence>
<dbReference type="GO" id="GO:0060271">
    <property type="term" value="P:cilium assembly"/>
    <property type="evidence" value="ECO:0007669"/>
    <property type="project" value="TreeGrafter"/>
</dbReference>
<keyword evidence="6" id="KW-0175">Coiled coil</keyword>
<dbReference type="EMBL" id="LWCA01000850">
    <property type="protein sequence ID" value="OAF66712.1"/>
    <property type="molecule type" value="Genomic_DNA"/>
</dbReference>
<keyword evidence="10" id="KW-1185">Reference proteome</keyword>
<evidence type="ECO:0000256" key="6">
    <source>
        <dbReference type="ARBA" id="ARBA00023054"/>
    </source>
</evidence>
<evidence type="ECO:0000256" key="1">
    <source>
        <dbReference type="ARBA" id="ARBA00004138"/>
    </source>
</evidence>
<evidence type="ECO:0000313" key="10">
    <source>
        <dbReference type="Proteomes" id="UP000078046"/>
    </source>
</evidence>
<dbReference type="GO" id="GO:0005930">
    <property type="term" value="C:axoneme"/>
    <property type="evidence" value="ECO:0007669"/>
    <property type="project" value="TreeGrafter"/>
</dbReference>
<reference evidence="9 10" key="1">
    <citation type="submission" date="2016-04" db="EMBL/GenBank/DDBJ databases">
        <title>The genome of Intoshia linei affirms orthonectids as highly simplified spiralians.</title>
        <authorList>
            <person name="Mikhailov K.V."/>
            <person name="Slusarev G.S."/>
            <person name="Nikitin M.A."/>
            <person name="Logacheva M.D."/>
            <person name="Penin A."/>
            <person name="Aleoshin V."/>
            <person name="Panchin Y.V."/>
        </authorList>
    </citation>
    <scope>NUCLEOTIDE SEQUENCE [LARGE SCALE GENOMIC DNA]</scope>
    <source>
        <strain evidence="9">Intl2013</strain>
        <tissue evidence="9">Whole animal</tissue>
    </source>
</reference>
<evidence type="ECO:0000256" key="8">
    <source>
        <dbReference type="ARBA" id="ARBA00023273"/>
    </source>
</evidence>
<protein>
    <submittedName>
        <fullName evidence="9">Uncharacterized protein</fullName>
    </submittedName>
</protein>
<name>A0A177AYZ0_9BILA</name>
<evidence type="ECO:0000256" key="3">
    <source>
        <dbReference type="ARBA" id="ARBA00022490"/>
    </source>
</evidence>
<comment type="subcellular location">
    <subcellularLocation>
        <location evidence="1">Cell projection</location>
        <location evidence="1">Cilium</location>
    </subcellularLocation>
    <subcellularLocation>
        <location evidence="2">Cytoplasm</location>
        <location evidence="2">Cytoskeleton</location>
    </subcellularLocation>
</comment>
<proteinExistence type="predicted"/>
<dbReference type="Proteomes" id="UP000078046">
    <property type="component" value="Unassembled WGS sequence"/>
</dbReference>
<dbReference type="OrthoDB" id="535167at2759"/>
<accession>A0A177AYZ0</accession>
<evidence type="ECO:0000256" key="7">
    <source>
        <dbReference type="ARBA" id="ARBA00023212"/>
    </source>
</evidence>
<dbReference type="PANTHER" id="PTHR14885:SF1">
    <property type="entry name" value="CILIA- AND FLAGELLA-ASSOCIATED PROTEIN 43"/>
    <property type="match status" value="1"/>
</dbReference>
<dbReference type="AlphaFoldDB" id="A0A177AYZ0"/>
<keyword evidence="7" id="KW-0206">Cytoskeleton</keyword>
<sequence length="856" mass="102172">KFDQESIVLKPTTSKLKREIGKLRNWTKRMLDENENKSDIEKLNRTMFDLDVAEQKRLQTTFDKTLNQKNEEQLNINKNYLNMAKVIKEECWDSMELKGRVISAFEDNSTVESYTMEIETMEDKCIMEEHSNIRAIELFTDNLGDPDDKVKTLIGSKTCYGSVAPKFDGLNKFVYSQFELNTREKMIRQISFIKMCIKNVKLSVNKEFDKLMDIKNDELKKMEKWNNRMLYIQNELSLCDVLPKYQISVLEKPEMVLSIKDEEIKVEKYYSEEEEKRMSHEKALEQEKLIQEKSDNWRERGLLLMMDGVLEIRKEDELKKDIIKPEFMKHFDESEWTEEQSKMAADYEKKVYNLNEERERFRKQLELEYIKLKGLIQDVVKNFDSMVAKLSNIKIESDIAIKQEELKICRINLTLACQETHEISENDFKEKIEVLKLEKIEASNKNKEFKKVLDVVREQYEILFAEDKVMDKQFKKEFNDVSSTLMDQLYKLFKKRPGILSLKSTLDHSFGFVENKTDNPFNDKTNSEIISKKYQRGLDAVIRELNKESHAPEFLDLNYWHGKFIPYRQKKILTEQTLKRLSYIKAEIQTFIQKYGNKENTIRRKIEDQSDLITLLKKAKQLNCVNLQIQIVLKQGQIESKLKNNIYEFSDSILLHRINIEDLNVKIKTMSDEKIEIMIENKDFKRGIYQLEWERERMIMKLTDYLEKMKELSRLKVTREIQKYLESNNYDGLIANEISTYEKTLINQKQFHDKRLKEFEKSNSILKKQILTKQEQNYAIKLQIEDINVSVLDRHYIDDMIDKNAKERALKNYKKIIRRRHLIEIAKSQAQEISILRAEVERLRMRTFPALVQFDR</sequence>
<evidence type="ECO:0000256" key="2">
    <source>
        <dbReference type="ARBA" id="ARBA00004245"/>
    </source>
</evidence>
<feature type="non-terminal residue" evidence="9">
    <location>
        <position position="1"/>
    </location>
</feature>
<dbReference type="PANTHER" id="PTHR14885">
    <property type="entry name" value="CILIA- AND FLAGELLA-ASSOCIATED PROTEIN 43-RELATED"/>
    <property type="match status" value="1"/>
</dbReference>
<keyword evidence="3" id="KW-0963">Cytoplasm</keyword>
<gene>
    <name evidence="9" type="ORF">A3Q56_05568</name>
</gene>
<dbReference type="Pfam" id="PF25828">
    <property type="entry name" value="CC_Cfap43"/>
    <property type="match status" value="1"/>
</dbReference>
<evidence type="ECO:0000256" key="5">
    <source>
        <dbReference type="ARBA" id="ARBA00022737"/>
    </source>
</evidence>
<keyword evidence="8" id="KW-0966">Cell projection</keyword>
<comment type="caution">
    <text evidence="9">The sequence shown here is derived from an EMBL/GenBank/DDBJ whole genome shotgun (WGS) entry which is preliminary data.</text>
</comment>